<sequence length="173" mass="19804">MKNGPTLTYQQQVDLCAEVTKQEIYEGVKDIGSDKAPGIDGYIEEFFKKAWHFIKEEVCGAVKDFFHTGYGIFGLPCKIPRIGEDMLSTQKGLRQGDPILPFLFSIDMEYLSRQLNGVKKIKKYKYHPRRGKLNITHLSFADNLFLFARGDNGYVQVLNVSNNFPLLQAYKQI</sequence>
<dbReference type="Proteomes" id="UP000790787">
    <property type="component" value="Chromosome 15"/>
</dbReference>
<keyword evidence="1" id="KW-1185">Reference proteome</keyword>
<organism evidence="1 2">
    <name type="scientific">Nicotiana tabacum</name>
    <name type="common">Common tobacco</name>
    <dbReference type="NCBI Taxonomy" id="4097"/>
    <lineage>
        <taxon>Eukaryota</taxon>
        <taxon>Viridiplantae</taxon>
        <taxon>Streptophyta</taxon>
        <taxon>Embryophyta</taxon>
        <taxon>Tracheophyta</taxon>
        <taxon>Spermatophyta</taxon>
        <taxon>Magnoliopsida</taxon>
        <taxon>eudicotyledons</taxon>
        <taxon>Gunneridae</taxon>
        <taxon>Pentapetalae</taxon>
        <taxon>asterids</taxon>
        <taxon>lamiids</taxon>
        <taxon>Solanales</taxon>
        <taxon>Solanaceae</taxon>
        <taxon>Nicotianoideae</taxon>
        <taxon>Nicotianeae</taxon>
        <taxon>Nicotiana</taxon>
    </lineage>
</organism>
<evidence type="ECO:0000313" key="1">
    <source>
        <dbReference type="Proteomes" id="UP000790787"/>
    </source>
</evidence>
<accession>A0AC58SRV7</accession>
<gene>
    <name evidence="2" type="primary">LOC142169702</name>
</gene>
<dbReference type="RefSeq" id="XP_075087705.1">
    <property type="nucleotide sequence ID" value="XM_075231604.1"/>
</dbReference>
<proteinExistence type="predicted"/>
<reference evidence="2" key="2">
    <citation type="submission" date="2025-08" db="UniProtKB">
        <authorList>
            <consortium name="RefSeq"/>
        </authorList>
    </citation>
    <scope>IDENTIFICATION</scope>
    <source>
        <tissue evidence="2">Leaf</tissue>
    </source>
</reference>
<protein>
    <submittedName>
        <fullName evidence="2">Uncharacterized protein LOC142169702</fullName>
    </submittedName>
</protein>
<name>A0AC58SRV7_TOBAC</name>
<reference evidence="1" key="1">
    <citation type="journal article" date="2014" name="Nat. Commun.">
        <title>The tobacco genome sequence and its comparison with those of tomato and potato.</title>
        <authorList>
            <person name="Sierro N."/>
            <person name="Battey J.N."/>
            <person name="Ouadi S."/>
            <person name="Bakaher N."/>
            <person name="Bovet L."/>
            <person name="Willig A."/>
            <person name="Goepfert S."/>
            <person name="Peitsch M.C."/>
            <person name="Ivanov N.V."/>
        </authorList>
    </citation>
    <scope>NUCLEOTIDE SEQUENCE [LARGE SCALE GENOMIC DNA]</scope>
</reference>
<evidence type="ECO:0000313" key="2">
    <source>
        <dbReference type="RefSeq" id="XP_075087705.1"/>
    </source>
</evidence>